<evidence type="ECO:0000256" key="1">
    <source>
        <dbReference type="SAM" id="MobiDB-lite"/>
    </source>
</evidence>
<keyword evidence="2" id="KW-0472">Membrane</keyword>
<reference evidence="3 4" key="1">
    <citation type="submission" date="2024-07" db="EMBL/GenBank/DDBJ databases">
        <title>Chromosome-level genome assembly of the water stick insect Ranatra chinensis (Heteroptera: Nepidae).</title>
        <authorList>
            <person name="Liu X."/>
        </authorList>
    </citation>
    <scope>NUCLEOTIDE SEQUENCE [LARGE SCALE GENOMIC DNA]</scope>
    <source>
        <strain evidence="3">Cailab_2021Rc</strain>
        <tissue evidence="3">Muscle</tissue>
    </source>
</reference>
<name>A0ABD0YPJ5_9HEMI</name>
<evidence type="ECO:0000313" key="3">
    <source>
        <dbReference type="EMBL" id="KAL1137910.1"/>
    </source>
</evidence>
<feature type="region of interest" description="Disordered" evidence="1">
    <location>
        <begin position="112"/>
        <end position="170"/>
    </location>
</feature>
<protein>
    <submittedName>
        <fullName evidence="3">Uncharacterized protein</fullName>
    </submittedName>
</protein>
<comment type="caution">
    <text evidence="3">The sequence shown here is derived from an EMBL/GenBank/DDBJ whole genome shotgun (WGS) entry which is preliminary data.</text>
</comment>
<feature type="transmembrane region" description="Helical" evidence="2">
    <location>
        <begin position="40"/>
        <end position="61"/>
    </location>
</feature>
<gene>
    <name evidence="3" type="ORF">AAG570_009605</name>
</gene>
<dbReference type="AlphaFoldDB" id="A0ABD0YPJ5"/>
<evidence type="ECO:0000313" key="4">
    <source>
        <dbReference type="Proteomes" id="UP001558652"/>
    </source>
</evidence>
<feature type="compositionally biased region" description="Polar residues" evidence="1">
    <location>
        <begin position="143"/>
        <end position="160"/>
    </location>
</feature>
<feature type="compositionally biased region" description="Basic and acidic residues" evidence="1">
    <location>
        <begin position="161"/>
        <end position="170"/>
    </location>
</feature>
<keyword evidence="2" id="KW-0812">Transmembrane</keyword>
<organism evidence="3 4">
    <name type="scientific">Ranatra chinensis</name>
    <dbReference type="NCBI Taxonomy" id="642074"/>
    <lineage>
        <taxon>Eukaryota</taxon>
        <taxon>Metazoa</taxon>
        <taxon>Ecdysozoa</taxon>
        <taxon>Arthropoda</taxon>
        <taxon>Hexapoda</taxon>
        <taxon>Insecta</taxon>
        <taxon>Pterygota</taxon>
        <taxon>Neoptera</taxon>
        <taxon>Paraneoptera</taxon>
        <taxon>Hemiptera</taxon>
        <taxon>Heteroptera</taxon>
        <taxon>Panheteroptera</taxon>
        <taxon>Nepomorpha</taxon>
        <taxon>Nepidae</taxon>
        <taxon>Ranatrinae</taxon>
        <taxon>Ranatra</taxon>
    </lineage>
</organism>
<keyword evidence="2" id="KW-1133">Transmembrane helix</keyword>
<accession>A0ABD0YPJ5</accession>
<dbReference type="EMBL" id="JBFDAA010000004">
    <property type="protein sequence ID" value="KAL1137910.1"/>
    <property type="molecule type" value="Genomic_DNA"/>
</dbReference>
<evidence type="ECO:0000256" key="2">
    <source>
        <dbReference type="SAM" id="Phobius"/>
    </source>
</evidence>
<feature type="compositionally biased region" description="Low complexity" evidence="1">
    <location>
        <begin position="122"/>
        <end position="136"/>
    </location>
</feature>
<sequence length="170" mass="19040">MSEKFGHVISSEVSMLVNKSVASRSCSTSTALVNWAETAIAMKFLSSVVGFIAFVSFFAHLPDSSDAFFSMRLPQWYHLQSANNPRQNVYENRTRVRVEGNDVYFNNNVHNNNDNHAHNNNDHNNGAYNNNNGTNHHSFHNGINRSFHNNDNSPGLNNTVSEERSAVLAV</sequence>
<proteinExistence type="predicted"/>
<keyword evidence="4" id="KW-1185">Reference proteome</keyword>
<dbReference type="Proteomes" id="UP001558652">
    <property type="component" value="Unassembled WGS sequence"/>
</dbReference>